<name>A0A0F8YUC5_9ZZZZ</name>
<protein>
    <recommendedName>
        <fullName evidence="1">Bacteriophage lambda Replication protein O N-terminal domain-containing protein</fullName>
    </recommendedName>
</protein>
<dbReference type="InterPro" id="IPR006497">
    <property type="entry name" value="Phage_lambda_VrpO_N"/>
</dbReference>
<reference evidence="2" key="1">
    <citation type="journal article" date="2015" name="Nature">
        <title>Complex archaea that bridge the gap between prokaryotes and eukaryotes.</title>
        <authorList>
            <person name="Spang A."/>
            <person name="Saw J.H."/>
            <person name="Jorgensen S.L."/>
            <person name="Zaremba-Niedzwiedzka K."/>
            <person name="Martijn J."/>
            <person name="Lind A.E."/>
            <person name="van Eijk R."/>
            <person name="Schleper C."/>
            <person name="Guy L."/>
            <person name="Ettema T.J."/>
        </authorList>
    </citation>
    <scope>NUCLEOTIDE SEQUENCE</scope>
</reference>
<comment type="caution">
    <text evidence="2">The sequence shown here is derived from an EMBL/GenBank/DDBJ whole genome shotgun (WGS) entry which is preliminary data.</text>
</comment>
<accession>A0A0F8YUC5</accession>
<dbReference type="Gene3D" id="1.10.10.10">
    <property type="entry name" value="Winged helix-like DNA-binding domain superfamily/Winged helix DNA-binding domain"/>
    <property type="match status" value="1"/>
</dbReference>
<sequence length="136" mass="15209">MQKLNFIMVPIEVVDEHLKKLSGAEIKVLLAITRKTIGWHKDTDWICNKQMMEITGLSKKSIILAVKSLIDKKLIIQETVGEPGKEKLCYELDFKEGVTKSNGGGVKSTPGGCKNVTHNIYTTKETIQKKKELPQA</sequence>
<evidence type="ECO:0000259" key="1">
    <source>
        <dbReference type="Pfam" id="PF04492"/>
    </source>
</evidence>
<feature type="non-terminal residue" evidence="2">
    <location>
        <position position="136"/>
    </location>
</feature>
<feature type="domain" description="Bacteriophage lambda Replication protein O N-terminal" evidence="1">
    <location>
        <begin position="6"/>
        <end position="79"/>
    </location>
</feature>
<dbReference type="NCBIfam" id="TIGR01610">
    <property type="entry name" value="phage_O_Nterm"/>
    <property type="match status" value="1"/>
</dbReference>
<organism evidence="2">
    <name type="scientific">marine sediment metagenome</name>
    <dbReference type="NCBI Taxonomy" id="412755"/>
    <lineage>
        <taxon>unclassified sequences</taxon>
        <taxon>metagenomes</taxon>
        <taxon>ecological metagenomes</taxon>
    </lineage>
</organism>
<dbReference type="Pfam" id="PF04492">
    <property type="entry name" value="Phage_rep_O"/>
    <property type="match status" value="1"/>
</dbReference>
<dbReference type="GO" id="GO:0006260">
    <property type="term" value="P:DNA replication"/>
    <property type="evidence" value="ECO:0007669"/>
    <property type="project" value="InterPro"/>
</dbReference>
<dbReference type="AlphaFoldDB" id="A0A0F8YUC5"/>
<dbReference type="InterPro" id="IPR036388">
    <property type="entry name" value="WH-like_DNA-bd_sf"/>
</dbReference>
<gene>
    <name evidence="2" type="ORF">LCGC14_2777300</name>
</gene>
<evidence type="ECO:0000313" key="2">
    <source>
        <dbReference type="EMBL" id="KKK85037.1"/>
    </source>
</evidence>
<dbReference type="EMBL" id="LAZR01051493">
    <property type="protein sequence ID" value="KKK85037.1"/>
    <property type="molecule type" value="Genomic_DNA"/>
</dbReference>
<proteinExistence type="predicted"/>